<dbReference type="InterPro" id="IPR011990">
    <property type="entry name" value="TPR-like_helical_dom_sf"/>
</dbReference>
<dbReference type="NCBIfam" id="TIGR00756">
    <property type="entry name" value="PPR"/>
    <property type="match status" value="6"/>
</dbReference>
<dbReference type="InterPro" id="IPR032867">
    <property type="entry name" value="DYW_dom"/>
</dbReference>
<feature type="repeat" description="PPR" evidence="2">
    <location>
        <begin position="119"/>
        <end position="153"/>
    </location>
</feature>
<dbReference type="EMBL" id="JBBNAE010000008">
    <property type="protein sequence ID" value="KAK9102341.1"/>
    <property type="molecule type" value="Genomic_DNA"/>
</dbReference>
<dbReference type="PANTHER" id="PTHR47926">
    <property type="entry name" value="PENTATRICOPEPTIDE REPEAT-CONTAINING PROTEIN"/>
    <property type="match status" value="1"/>
</dbReference>
<evidence type="ECO:0000313" key="5">
    <source>
        <dbReference type="Proteomes" id="UP001417504"/>
    </source>
</evidence>
<dbReference type="PROSITE" id="PS51375">
    <property type="entry name" value="PPR"/>
    <property type="match status" value="7"/>
</dbReference>
<gene>
    <name evidence="4" type="ORF">Sjap_019595</name>
</gene>
<dbReference type="Pfam" id="PF20430">
    <property type="entry name" value="Eplus_motif"/>
    <property type="match status" value="1"/>
</dbReference>
<dbReference type="AlphaFoldDB" id="A0AAP0F0F4"/>
<proteinExistence type="predicted"/>
<dbReference type="PANTHER" id="PTHR47926:SF471">
    <property type="entry name" value="DYW DOMAIN-CONTAINING PROTEIN"/>
    <property type="match status" value="1"/>
</dbReference>
<dbReference type="InterPro" id="IPR002885">
    <property type="entry name" value="PPR_rpt"/>
</dbReference>
<dbReference type="InterPro" id="IPR046960">
    <property type="entry name" value="PPR_At4g14850-like_plant"/>
</dbReference>
<dbReference type="Pfam" id="PF14432">
    <property type="entry name" value="DYW_deaminase"/>
    <property type="match status" value="1"/>
</dbReference>
<dbReference type="GO" id="GO:0008270">
    <property type="term" value="F:zinc ion binding"/>
    <property type="evidence" value="ECO:0007669"/>
    <property type="project" value="InterPro"/>
</dbReference>
<dbReference type="FunFam" id="1.25.40.10:FF:000344">
    <property type="entry name" value="Pentatricopeptide repeat-containing protein"/>
    <property type="match status" value="1"/>
</dbReference>
<reference evidence="4 5" key="1">
    <citation type="submission" date="2024-01" db="EMBL/GenBank/DDBJ databases">
        <title>Genome assemblies of Stephania.</title>
        <authorList>
            <person name="Yang L."/>
        </authorList>
    </citation>
    <scope>NUCLEOTIDE SEQUENCE [LARGE SCALE GENOMIC DNA]</scope>
    <source>
        <strain evidence="4">QJT</strain>
        <tissue evidence="4">Leaf</tissue>
    </source>
</reference>
<evidence type="ECO:0000256" key="1">
    <source>
        <dbReference type="ARBA" id="ARBA00022737"/>
    </source>
</evidence>
<dbReference type="FunFam" id="1.25.40.10:FF:000366">
    <property type="entry name" value="Pentatricopeptide (PPR) repeat-containing protein"/>
    <property type="match status" value="1"/>
</dbReference>
<accession>A0AAP0F0F4</accession>
<feature type="repeat" description="PPR" evidence="2">
    <location>
        <begin position="290"/>
        <end position="324"/>
    </location>
</feature>
<dbReference type="FunFam" id="1.25.40.10:FF:000031">
    <property type="entry name" value="Pentatricopeptide repeat-containing protein mitochondrial"/>
    <property type="match status" value="1"/>
</dbReference>
<evidence type="ECO:0000256" key="2">
    <source>
        <dbReference type="PROSITE-ProRule" id="PRU00708"/>
    </source>
</evidence>
<organism evidence="4 5">
    <name type="scientific">Stephania japonica</name>
    <dbReference type="NCBI Taxonomy" id="461633"/>
    <lineage>
        <taxon>Eukaryota</taxon>
        <taxon>Viridiplantae</taxon>
        <taxon>Streptophyta</taxon>
        <taxon>Embryophyta</taxon>
        <taxon>Tracheophyta</taxon>
        <taxon>Spermatophyta</taxon>
        <taxon>Magnoliopsida</taxon>
        <taxon>Ranunculales</taxon>
        <taxon>Menispermaceae</taxon>
        <taxon>Menispermoideae</taxon>
        <taxon>Cissampelideae</taxon>
        <taxon>Stephania</taxon>
    </lineage>
</organism>
<evidence type="ECO:0000313" key="4">
    <source>
        <dbReference type="EMBL" id="KAK9102341.1"/>
    </source>
</evidence>
<dbReference type="GO" id="GO:0009451">
    <property type="term" value="P:RNA modification"/>
    <property type="evidence" value="ECO:0007669"/>
    <property type="project" value="InterPro"/>
</dbReference>
<keyword evidence="1" id="KW-0677">Repeat</keyword>
<dbReference type="InterPro" id="IPR046849">
    <property type="entry name" value="E2_motif"/>
</dbReference>
<dbReference type="Gene3D" id="1.25.40.10">
    <property type="entry name" value="Tetratricopeptide repeat domain"/>
    <property type="match status" value="4"/>
</dbReference>
<name>A0AAP0F0F4_9MAGN</name>
<protein>
    <recommendedName>
        <fullName evidence="3">DYW domain-containing protein</fullName>
    </recommendedName>
</protein>
<comment type="caution">
    <text evidence="4">The sequence shown here is derived from an EMBL/GenBank/DDBJ whole genome shotgun (WGS) entry which is preliminary data.</text>
</comment>
<dbReference type="Pfam" id="PF13041">
    <property type="entry name" value="PPR_2"/>
    <property type="match status" value="4"/>
</dbReference>
<feature type="repeat" description="PPR" evidence="2">
    <location>
        <begin position="57"/>
        <end position="91"/>
    </location>
</feature>
<dbReference type="Proteomes" id="UP001417504">
    <property type="component" value="Unassembled WGS sequence"/>
</dbReference>
<dbReference type="Pfam" id="PF20431">
    <property type="entry name" value="E_motif"/>
    <property type="match status" value="1"/>
</dbReference>
<dbReference type="FunFam" id="1.25.40.10:FF:000442">
    <property type="entry name" value="Pentatricopeptide repeat-containing protein At3g49710"/>
    <property type="match status" value="1"/>
</dbReference>
<dbReference type="SUPFAM" id="SSF48452">
    <property type="entry name" value="TPR-like"/>
    <property type="match status" value="1"/>
</dbReference>
<feature type="repeat" description="PPR" evidence="2">
    <location>
        <begin position="224"/>
        <end position="258"/>
    </location>
</feature>
<evidence type="ECO:0000259" key="3">
    <source>
        <dbReference type="Pfam" id="PF14432"/>
    </source>
</evidence>
<feature type="repeat" description="PPR" evidence="2">
    <location>
        <begin position="259"/>
        <end position="289"/>
    </location>
</feature>
<feature type="repeat" description="PPR" evidence="2">
    <location>
        <begin position="391"/>
        <end position="425"/>
    </location>
</feature>
<dbReference type="InterPro" id="IPR046848">
    <property type="entry name" value="E_motif"/>
</dbReference>
<dbReference type="GO" id="GO:0003723">
    <property type="term" value="F:RNA binding"/>
    <property type="evidence" value="ECO:0007669"/>
    <property type="project" value="InterPro"/>
</dbReference>
<feature type="domain" description="DYW" evidence="3">
    <location>
        <begin position="606"/>
        <end position="699"/>
    </location>
</feature>
<dbReference type="Pfam" id="PF01535">
    <property type="entry name" value="PPR"/>
    <property type="match status" value="3"/>
</dbReference>
<keyword evidence="5" id="KW-1185">Reference proteome</keyword>
<sequence>MTTKQKLRQAVDSLYSLGIAETSTYTSLLLDCVRANDAVQAKRLQSHMDLHSFQPNDAFLHNRLLHLFTKTGRVSDAHQLFDKMPHRDVFSWNAMLSAYAKSGNFGKLREVFDGMGIRDSVSYNTAISGFVGGGCCVEALKVFGRMRRGGVRPTEYTYVGVLNACSQLLDLRRGREIHGQIVVGAASSGLIGNVFVYNALIDLYVKCGDVDRARWVFDRMVGKNVVSWNSMISGYLRNGQSGKCLDLFHQMQAYGVGPDLVTMSSVLGAYFQMGLVEEATRTFRGMKERDGVCWTTMIVGYSQNKREENALLLFQEMLSENIRPDNYTISSLVSVCARLAISDYGKVVHCKAIQIGIEDDVAVSTALVDMYSKLGEITDASTLFKTMPVRNVISWNAMIIGYAQNGRDEDALVLYRKMLEENFKPDNITFVGLLSACSHLGLIDEGRRYFSSISELHGLRPTLDHYACMINLYGRSGHMKEAVDVIKVMPDKPNQLIWSTLLSVSRINKEIDHAEVAAKNLFELDPQNAEPYVMLSNMYAAAGRWTDVASMRSLMKDRNIQKSAAYSWIQDDNEVHKFISDDRTHPQSEEIYRELNRLIKRMQEAGFTSDSKLVLHDVGEEEKVKSVCYHSEKLALAFALNRKPESAMPIRILKNIRVCADCHKFMKFVSKVMRRHIILRDSSLFHHFMDGQCSCNDFW</sequence>
<feature type="repeat" description="PPR" evidence="2">
    <location>
        <begin position="193"/>
        <end position="223"/>
    </location>
</feature>